<dbReference type="EMBL" id="CP048836">
    <property type="protein sequence ID" value="QID18426.1"/>
    <property type="molecule type" value="Genomic_DNA"/>
</dbReference>
<name>A0A6C1B435_9RHOO</name>
<dbReference type="GO" id="GO:0030151">
    <property type="term" value="F:molybdenum ion binding"/>
    <property type="evidence" value="ECO:0007669"/>
    <property type="project" value="InterPro"/>
</dbReference>
<sequence>MSAVHVSALFQHPVKSCAPLGIERGYIDDYGLAGDRRYLVTDPEGKFLTGRRHPRLASLLATPVDGGIVLAAAGRKDLVLRTAQFPEQYVDVEVWRQSVFAQRCGEAADAWLSDLLGTPARLVYYGALTTRPIKDEPNREVSFADGYPLLLASESSLAWLQERCPSPLVMAQFRPNIVIRGADAWAEDGWQRIRIGTLEFELHSPCERCVFTTLAPRSEHFHPTQEPLRTLIKHHDDGHKAPLFGHNLIAHGTGIVEVGMAVTPL</sequence>
<dbReference type="Proteomes" id="UP000501991">
    <property type="component" value="Chromosome"/>
</dbReference>
<proteinExistence type="predicted"/>
<dbReference type="RefSeq" id="WP_173766070.1">
    <property type="nucleotide sequence ID" value="NZ_CP048836.1"/>
</dbReference>
<organism evidence="2 3">
    <name type="scientific">Nitrogeniibacter mangrovi</name>
    <dbReference type="NCBI Taxonomy" id="2016596"/>
    <lineage>
        <taxon>Bacteria</taxon>
        <taxon>Pseudomonadati</taxon>
        <taxon>Pseudomonadota</taxon>
        <taxon>Betaproteobacteria</taxon>
        <taxon>Rhodocyclales</taxon>
        <taxon>Zoogloeaceae</taxon>
        <taxon>Nitrogeniibacter</taxon>
    </lineage>
</organism>
<dbReference type="Pfam" id="PF03473">
    <property type="entry name" value="MOSC"/>
    <property type="match status" value="1"/>
</dbReference>
<dbReference type="PROSITE" id="PS51340">
    <property type="entry name" value="MOSC"/>
    <property type="match status" value="1"/>
</dbReference>
<dbReference type="SUPFAM" id="SSF50800">
    <property type="entry name" value="PK beta-barrel domain-like"/>
    <property type="match status" value="1"/>
</dbReference>
<dbReference type="InterPro" id="IPR005302">
    <property type="entry name" value="MoCF_Sase_C"/>
</dbReference>
<dbReference type="AlphaFoldDB" id="A0A6C1B435"/>
<dbReference type="InterPro" id="IPR011037">
    <property type="entry name" value="Pyrv_Knase-like_insert_dom_sf"/>
</dbReference>
<dbReference type="KEGG" id="azq:G3580_12765"/>
<accession>A0A6C1B435</accession>
<evidence type="ECO:0000313" key="2">
    <source>
        <dbReference type="EMBL" id="QID18426.1"/>
    </source>
</evidence>
<keyword evidence="3" id="KW-1185">Reference proteome</keyword>
<evidence type="ECO:0000313" key="3">
    <source>
        <dbReference type="Proteomes" id="UP000501991"/>
    </source>
</evidence>
<dbReference type="PANTHER" id="PTHR14237:SF19">
    <property type="entry name" value="MITOCHONDRIAL AMIDOXIME REDUCING COMPONENT 1"/>
    <property type="match status" value="1"/>
</dbReference>
<feature type="domain" description="MOSC" evidence="1">
    <location>
        <begin position="120"/>
        <end position="265"/>
    </location>
</feature>
<protein>
    <submittedName>
        <fullName evidence="2">MOSC domain-containing protein</fullName>
    </submittedName>
</protein>
<gene>
    <name evidence="2" type="ORF">G3580_12765</name>
</gene>
<dbReference type="GO" id="GO:0003824">
    <property type="term" value="F:catalytic activity"/>
    <property type="evidence" value="ECO:0007669"/>
    <property type="project" value="InterPro"/>
</dbReference>
<dbReference type="InterPro" id="IPR005303">
    <property type="entry name" value="MOCOS_middle"/>
</dbReference>
<evidence type="ECO:0000259" key="1">
    <source>
        <dbReference type="PROSITE" id="PS51340"/>
    </source>
</evidence>
<dbReference type="PANTHER" id="PTHR14237">
    <property type="entry name" value="MOLYBDOPTERIN COFACTOR SULFURASE MOSC"/>
    <property type="match status" value="1"/>
</dbReference>
<dbReference type="Pfam" id="PF03476">
    <property type="entry name" value="MOSC_N"/>
    <property type="match status" value="1"/>
</dbReference>
<dbReference type="SUPFAM" id="SSF141673">
    <property type="entry name" value="MOSC N-terminal domain-like"/>
    <property type="match status" value="1"/>
</dbReference>
<reference evidence="2 3" key="1">
    <citation type="submission" date="2020-02" db="EMBL/GenBank/DDBJ databases">
        <title>Nitrogenibacter mangrovi gen. nov., sp. nov. isolated from mangrove sediment, a denitrifying betaproteobacterium.</title>
        <authorList>
            <person name="Liao H."/>
            <person name="Tian Y."/>
        </authorList>
    </citation>
    <scope>NUCLEOTIDE SEQUENCE [LARGE SCALE GENOMIC DNA]</scope>
    <source>
        <strain evidence="2 3">M9-3-2</strain>
    </source>
</reference>
<dbReference type="GO" id="GO:0030170">
    <property type="term" value="F:pyridoxal phosphate binding"/>
    <property type="evidence" value="ECO:0007669"/>
    <property type="project" value="InterPro"/>
</dbReference>